<dbReference type="InterPro" id="IPR011009">
    <property type="entry name" value="Kinase-like_dom_sf"/>
</dbReference>
<accession>A0A1Y2M2A1</accession>
<dbReference type="PANTHER" id="PTHR36091">
    <property type="entry name" value="ALTERED INHERITANCE OF MITOCHONDRIA PROTEIN 9, MITOCHONDRIAL"/>
    <property type="match status" value="1"/>
</dbReference>
<protein>
    <recommendedName>
        <fullName evidence="3">Aminoglycoside phosphotransferase domain-containing protein</fullName>
    </recommendedName>
</protein>
<proteinExistence type="predicted"/>
<dbReference type="AlphaFoldDB" id="A0A1Y2M2A1"/>
<gene>
    <name evidence="1" type="ORF">B5807_04729</name>
</gene>
<dbReference type="OMA" id="PDIQPNN"/>
<dbReference type="Proteomes" id="UP000193240">
    <property type="component" value="Unassembled WGS sequence"/>
</dbReference>
<name>A0A1Y2M2A1_EPING</name>
<dbReference type="Gene3D" id="3.90.1200.10">
    <property type="match status" value="1"/>
</dbReference>
<dbReference type="STRING" id="105696.A0A1Y2M2A1"/>
<evidence type="ECO:0000313" key="2">
    <source>
        <dbReference type="Proteomes" id="UP000193240"/>
    </source>
</evidence>
<dbReference type="SUPFAM" id="SSF56112">
    <property type="entry name" value="Protein kinase-like (PK-like)"/>
    <property type="match status" value="1"/>
</dbReference>
<keyword evidence="2" id="KW-1185">Reference proteome</keyword>
<dbReference type="FunCoup" id="A0A1Y2M2A1">
    <property type="interactions" value="15"/>
</dbReference>
<dbReference type="PANTHER" id="PTHR36091:SF2">
    <property type="entry name" value="AMINOGLYCOSIDE PHOSPHOTRANSFERASE DOMAIN-CONTAINING PROTEIN"/>
    <property type="match status" value="1"/>
</dbReference>
<evidence type="ECO:0000313" key="1">
    <source>
        <dbReference type="EMBL" id="OSS50250.1"/>
    </source>
</evidence>
<sequence>MEKLCGQPIGDNWYNLSEQQRLQVLHDIVKLESKLFSIQLPASGSIYYTRDLDRSTPKVNVFEPNGQFCVGSYTGLRWWYGKRAELKLDRGPHIDTLRVLRAPAEKELSWIRAYAQPRYPFHRQYREAFQYKKQDSAIHTASLEKYLCAAPHLVPENPELNLPTLRHPDIQPNNIFRDKDYRVTGLVDWQHATALPAFLAAGLPSSFQNYSDPESVSFAPPRLPIDLDSLDEAQRAQADEQFRRRQRALEQEPDLLRGRIFDHVGEPWDGLNTTLHHDLVQIARNWDKIALRKDDGAARACPVSFTQKEIDQIDALEESHRDADGDVEQINEFLGIASDGWTPNERFESAKDKAAEIREQALASADNDP</sequence>
<organism evidence="1 2">
    <name type="scientific">Epicoccum nigrum</name>
    <name type="common">Soil fungus</name>
    <name type="synonym">Epicoccum purpurascens</name>
    <dbReference type="NCBI Taxonomy" id="105696"/>
    <lineage>
        <taxon>Eukaryota</taxon>
        <taxon>Fungi</taxon>
        <taxon>Dikarya</taxon>
        <taxon>Ascomycota</taxon>
        <taxon>Pezizomycotina</taxon>
        <taxon>Dothideomycetes</taxon>
        <taxon>Pleosporomycetidae</taxon>
        <taxon>Pleosporales</taxon>
        <taxon>Pleosporineae</taxon>
        <taxon>Didymellaceae</taxon>
        <taxon>Epicoccum</taxon>
    </lineage>
</organism>
<dbReference type="EMBL" id="KZ107842">
    <property type="protein sequence ID" value="OSS50250.1"/>
    <property type="molecule type" value="Genomic_DNA"/>
</dbReference>
<dbReference type="GO" id="GO:0005739">
    <property type="term" value="C:mitochondrion"/>
    <property type="evidence" value="ECO:0007669"/>
    <property type="project" value="TreeGrafter"/>
</dbReference>
<evidence type="ECO:0008006" key="3">
    <source>
        <dbReference type="Google" id="ProtNLM"/>
    </source>
</evidence>
<dbReference type="InterPro" id="IPR051035">
    <property type="entry name" value="Mito_inheritance_9"/>
</dbReference>
<reference evidence="1 2" key="1">
    <citation type="journal article" date="2017" name="Genome Announc.">
        <title>Genome sequence of the saprophytic ascomycete Epicoccum nigrum ICMP 19927 strain isolated from New Zealand.</title>
        <authorList>
            <person name="Fokin M."/>
            <person name="Fleetwood D."/>
            <person name="Weir B.S."/>
            <person name="Villas-Boas S.G."/>
        </authorList>
    </citation>
    <scope>NUCLEOTIDE SEQUENCE [LARGE SCALE GENOMIC DNA]</scope>
    <source>
        <strain evidence="1 2">ICMP 19927</strain>
    </source>
</reference>
<dbReference type="InParanoid" id="A0A1Y2M2A1"/>